<feature type="region of interest" description="Disordered" evidence="1">
    <location>
        <begin position="125"/>
        <end position="174"/>
    </location>
</feature>
<name>W0A7E0_9SPHN</name>
<reference evidence="2 3" key="1">
    <citation type="submission" date="2013-07" db="EMBL/GenBank/DDBJ databases">
        <title>Completed genome of Sphingomonas sanxanigenens NX02.</title>
        <authorList>
            <person name="Ma T."/>
            <person name="Huang H."/>
            <person name="Wu M."/>
            <person name="Li X."/>
            <person name="Li G."/>
        </authorList>
    </citation>
    <scope>NUCLEOTIDE SEQUENCE [LARGE SCALE GENOMIC DNA]</scope>
    <source>
        <strain evidence="2 3">NX02</strain>
    </source>
</reference>
<protein>
    <submittedName>
        <fullName evidence="2">Uncharacterized protein</fullName>
    </submittedName>
</protein>
<evidence type="ECO:0000313" key="3">
    <source>
        <dbReference type="Proteomes" id="UP000018851"/>
    </source>
</evidence>
<dbReference type="PATRIC" id="fig|1123269.5.peg.625"/>
<dbReference type="EMBL" id="CP006644">
    <property type="protein sequence ID" value="AHE52397.1"/>
    <property type="molecule type" value="Genomic_DNA"/>
</dbReference>
<organism evidence="2 3">
    <name type="scientific">Sphingomonas sanxanigenens DSM 19645 = NX02</name>
    <dbReference type="NCBI Taxonomy" id="1123269"/>
    <lineage>
        <taxon>Bacteria</taxon>
        <taxon>Pseudomonadati</taxon>
        <taxon>Pseudomonadota</taxon>
        <taxon>Alphaproteobacteria</taxon>
        <taxon>Sphingomonadales</taxon>
        <taxon>Sphingomonadaceae</taxon>
        <taxon>Sphingomonas</taxon>
    </lineage>
</organism>
<dbReference type="STRING" id="1123269.NX02_03215"/>
<keyword evidence="3" id="KW-1185">Reference proteome</keyword>
<sequence length="195" mass="20188">MRWLAPCSALLLAGCGMVSSFLPGDTKAALAEVRSAIVAHDYGVAVEQARALAIRHDDDPEVLFELARAEALLGNENRAVTALEKAIAAGLPGTVATFRDPAFDEIRRTVRFTAIAGRAAPQRLNRPVSDTPEVAATAAPTARAAGGGRRAASPAGDGGIAPLEPLKPLKPMRAGDVEIGDDVVRAGDVDLGSDF</sequence>
<dbReference type="KEGG" id="ssan:NX02_03215"/>
<evidence type="ECO:0000313" key="2">
    <source>
        <dbReference type="EMBL" id="AHE52397.1"/>
    </source>
</evidence>
<dbReference type="Proteomes" id="UP000018851">
    <property type="component" value="Chromosome"/>
</dbReference>
<dbReference type="AlphaFoldDB" id="W0A7E0"/>
<evidence type="ECO:0000256" key="1">
    <source>
        <dbReference type="SAM" id="MobiDB-lite"/>
    </source>
</evidence>
<dbReference type="HOGENOM" id="CLU_1395522_0_0_5"/>
<accession>W0A7E0</accession>
<proteinExistence type="predicted"/>
<gene>
    <name evidence="2" type="ORF">NX02_03215</name>
</gene>
<feature type="compositionally biased region" description="Low complexity" evidence="1">
    <location>
        <begin position="135"/>
        <end position="155"/>
    </location>
</feature>
<dbReference type="PROSITE" id="PS51257">
    <property type="entry name" value="PROKAR_LIPOPROTEIN"/>
    <property type="match status" value="1"/>
</dbReference>